<dbReference type="InterPro" id="IPR012338">
    <property type="entry name" value="Beta-lactam/transpept-like"/>
</dbReference>
<evidence type="ECO:0000256" key="1">
    <source>
        <dbReference type="ARBA" id="ARBA00006096"/>
    </source>
</evidence>
<dbReference type="InterPro" id="IPR000667">
    <property type="entry name" value="Peptidase_S13"/>
</dbReference>
<evidence type="ECO:0000256" key="2">
    <source>
        <dbReference type="ARBA" id="ARBA00022801"/>
    </source>
</evidence>
<keyword evidence="3" id="KW-0645">Protease</keyword>
<dbReference type="PANTHER" id="PTHR30023:SF0">
    <property type="entry name" value="PENICILLIN-SENSITIVE CARBOXYPEPTIDASE A"/>
    <property type="match status" value="1"/>
</dbReference>
<accession>A0A265NFF3</accession>
<gene>
    <name evidence="3" type="primary">dacB</name>
    <name evidence="3" type="ORF">CIL03_05165</name>
</gene>
<dbReference type="EMBL" id="NPMS01000001">
    <property type="protein sequence ID" value="OZU90537.1"/>
    <property type="molecule type" value="Genomic_DNA"/>
</dbReference>
<dbReference type="Pfam" id="PF02113">
    <property type="entry name" value="Peptidase_S13"/>
    <property type="match status" value="1"/>
</dbReference>
<keyword evidence="3" id="KW-0121">Carboxypeptidase</keyword>
<keyword evidence="2" id="KW-0378">Hydrolase</keyword>
<name>A0A265NFF3_9BACI</name>
<dbReference type="Gene3D" id="3.40.710.10">
    <property type="entry name" value="DD-peptidase/beta-lactamase superfamily"/>
    <property type="match status" value="2"/>
</dbReference>
<dbReference type="SUPFAM" id="SSF56601">
    <property type="entry name" value="beta-lactamase/transpeptidase-like"/>
    <property type="match status" value="1"/>
</dbReference>
<dbReference type="AlphaFoldDB" id="A0A265NFF3"/>
<sequence length="453" mass="49856">MNQRLDQFIKEEPKLQGALIGISIRSASSGEKIYEHFPNTRLHPASNMKLLTAAAALAVLGEDYRFQTELKMDGSLHRSSLRGNLYLVGKGDPTLLPADFEKLAVELRKQGITEINGDIIGDDTWYDDVRLSADLNWSDEHYYYGSQVSALTASPNEDYDSGSVIIEVIPGAAGEVPAVHVSPATDYVTVINKAITAEEAEEDELIIVREHGGNTITVQGVIAAGEEVRKEWISVWEPTDYALDLFRQALKKQSTSWTGTVKTGKTPINAEKLFSHRSMPMAELLVPFMKLSNNGHGEILIKEMGKRVYGEGSWEKGIEVLKREMIRLGLDLDTMIIRDGSGISHCNLIPANELADLLYAVQGEKWFPAFLNSLPQSGVEKRMVGGTLRERMNGLSVKAKTGTILGVSTLSGYAETKNGGNLIFSIMINNLLDEEEGKEIEDRLMGVIVNGKC</sequence>
<protein>
    <submittedName>
        <fullName evidence="3">D-alanyl-D-alanine carboxypeptidase/D-alanyl-D-alanine-endopeptidase</fullName>
    </submittedName>
</protein>
<dbReference type="GO" id="GO:0004185">
    <property type="term" value="F:serine-type carboxypeptidase activity"/>
    <property type="evidence" value="ECO:0007669"/>
    <property type="project" value="InterPro"/>
</dbReference>
<dbReference type="NCBIfam" id="TIGR00666">
    <property type="entry name" value="PBP4"/>
    <property type="match status" value="1"/>
</dbReference>
<dbReference type="PRINTS" id="PR00922">
    <property type="entry name" value="DADACBPTASE3"/>
</dbReference>
<dbReference type="Proteomes" id="UP000216498">
    <property type="component" value="Unassembled WGS sequence"/>
</dbReference>
<evidence type="ECO:0000313" key="4">
    <source>
        <dbReference type="Proteomes" id="UP000216498"/>
    </source>
</evidence>
<comment type="caution">
    <text evidence="3">The sequence shown here is derived from an EMBL/GenBank/DDBJ whole genome shotgun (WGS) entry which is preliminary data.</text>
</comment>
<evidence type="ECO:0000313" key="3">
    <source>
        <dbReference type="EMBL" id="OZU90537.1"/>
    </source>
</evidence>
<reference evidence="3 4" key="1">
    <citation type="submission" date="2017-08" db="EMBL/GenBank/DDBJ databases">
        <title>Virgibacillus indicus sp. nov. and Virgibacillus profoundi sp. nov, two moderately halophilic bacteria isolated from marine sediment by using the Microfluidic Streak Plate.</title>
        <authorList>
            <person name="Xu B."/>
            <person name="Hu B."/>
            <person name="Wang J."/>
            <person name="Zhu Y."/>
            <person name="Huang L."/>
            <person name="Du W."/>
            <person name="Huang Y."/>
        </authorList>
    </citation>
    <scope>NUCLEOTIDE SEQUENCE [LARGE SCALE GENOMIC DNA]</scope>
    <source>
        <strain evidence="3 4">IO3-P2-C2</strain>
    </source>
</reference>
<dbReference type="GO" id="GO:0000270">
    <property type="term" value="P:peptidoglycan metabolic process"/>
    <property type="evidence" value="ECO:0007669"/>
    <property type="project" value="TreeGrafter"/>
</dbReference>
<organism evidence="3 4">
    <name type="scientific">Virgibacillus indicus</name>
    <dbReference type="NCBI Taxonomy" id="2024554"/>
    <lineage>
        <taxon>Bacteria</taxon>
        <taxon>Bacillati</taxon>
        <taxon>Bacillota</taxon>
        <taxon>Bacilli</taxon>
        <taxon>Bacillales</taxon>
        <taxon>Bacillaceae</taxon>
        <taxon>Virgibacillus</taxon>
    </lineage>
</organism>
<dbReference type="OrthoDB" id="9802627at2"/>
<keyword evidence="4" id="KW-1185">Reference proteome</keyword>
<dbReference type="Gene3D" id="3.50.80.20">
    <property type="entry name" value="D-Ala-D-Ala carboxypeptidase C, peptidase S13"/>
    <property type="match status" value="1"/>
</dbReference>
<comment type="similarity">
    <text evidence="1">Belongs to the peptidase S13 family.</text>
</comment>
<dbReference type="GO" id="GO:0006508">
    <property type="term" value="P:proteolysis"/>
    <property type="evidence" value="ECO:0007669"/>
    <property type="project" value="InterPro"/>
</dbReference>
<proteinExistence type="inferred from homology"/>
<dbReference type="RefSeq" id="WP_094884176.1">
    <property type="nucleotide sequence ID" value="NZ_NPMS01000001.1"/>
</dbReference>
<dbReference type="PANTHER" id="PTHR30023">
    <property type="entry name" value="D-ALANYL-D-ALANINE CARBOXYPEPTIDASE"/>
    <property type="match status" value="1"/>
</dbReference>